<evidence type="ECO:0000256" key="1">
    <source>
        <dbReference type="SAM" id="Phobius"/>
    </source>
</evidence>
<feature type="transmembrane region" description="Helical" evidence="1">
    <location>
        <begin position="37"/>
        <end position="55"/>
    </location>
</feature>
<name>A0A1F5NPU4_9BACT</name>
<sequence length="98" mass="10871">MVDYKIILGVVSVALAFVGYGIYFWQIFSGKIKPHAFTWFVWSLTAAIIFFGSLVKGAGAGAWATGAISLTCFVVFVLALFKGDRNFLFSDWFFLARP</sequence>
<proteinExistence type="predicted"/>
<organism evidence="2 3">
    <name type="scientific">Candidatus Doudnabacteria bacterium RIFCSPHIGHO2_01_FULL_46_14</name>
    <dbReference type="NCBI Taxonomy" id="1817824"/>
    <lineage>
        <taxon>Bacteria</taxon>
        <taxon>Candidatus Doudnaibacteriota</taxon>
    </lineage>
</organism>
<dbReference type="EMBL" id="MFEK01000003">
    <property type="protein sequence ID" value="OGE79390.1"/>
    <property type="molecule type" value="Genomic_DNA"/>
</dbReference>
<reference evidence="2 3" key="1">
    <citation type="journal article" date="2016" name="Nat. Commun.">
        <title>Thousands of microbial genomes shed light on interconnected biogeochemical processes in an aquifer system.</title>
        <authorList>
            <person name="Anantharaman K."/>
            <person name="Brown C.T."/>
            <person name="Hug L.A."/>
            <person name="Sharon I."/>
            <person name="Castelle C.J."/>
            <person name="Probst A.J."/>
            <person name="Thomas B.C."/>
            <person name="Singh A."/>
            <person name="Wilkins M.J."/>
            <person name="Karaoz U."/>
            <person name="Brodie E.L."/>
            <person name="Williams K.H."/>
            <person name="Hubbard S.S."/>
            <person name="Banfield J.F."/>
        </authorList>
    </citation>
    <scope>NUCLEOTIDE SEQUENCE [LARGE SCALE GENOMIC DNA]</scope>
</reference>
<dbReference type="STRING" id="1817824.A2751_05140"/>
<evidence type="ECO:0000313" key="2">
    <source>
        <dbReference type="EMBL" id="OGE79390.1"/>
    </source>
</evidence>
<dbReference type="Proteomes" id="UP000176864">
    <property type="component" value="Unassembled WGS sequence"/>
</dbReference>
<feature type="transmembrane region" description="Helical" evidence="1">
    <location>
        <begin position="61"/>
        <end position="81"/>
    </location>
</feature>
<keyword evidence="1" id="KW-0812">Transmembrane</keyword>
<feature type="transmembrane region" description="Helical" evidence="1">
    <location>
        <begin position="6"/>
        <end position="25"/>
    </location>
</feature>
<protein>
    <submittedName>
        <fullName evidence="2">Uncharacterized protein</fullName>
    </submittedName>
</protein>
<comment type="caution">
    <text evidence="2">The sequence shown here is derived from an EMBL/GenBank/DDBJ whole genome shotgun (WGS) entry which is preliminary data.</text>
</comment>
<gene>
    <name evidence="2" type="ORF">A2751_05140</name>
</gene>
<evidence type="ECO:0000313" key="3">
    <source>
        <dbReference type="Proteomes" id="UP000176864"/>
    </source>
</evidence>
<keyword evidence="1" id="KW-1133">Transmembrane helix</keyword>
<keyword evidence="1" id="KW-0472">Membrane</keyword>
<dbReference type="AlphaFoldDB" id="A0A1F5NPU4"/>
<accession>A0A1F5NPU4</accession>